<evidence type="ECO:0000313" key="1">
    <source>
        <dbReference type="EMBL" id="OOV43082.1"/>
    </source>
</evidence>
<sequence length="107" mass="12736">MQTHLEQKTYLTVSSNGEISIDRISEEKNSMPMNVYTNKTLRYRIPSNVSDQTIEEAKDELRPFFERLQNGHLYENEKWILTEDAKEVSYLIEEHLFNLPIEIKEED</sequence>
<dbReference type="Proteomes" id="UP000191008">
    <property type="component" value="Unassembled WGS sequence"/>
</dbReference>
<dbReference type="RefSeq" id="WP_004440790.1">
    <property type="nucleotide sequence ID" value="NZ_MVIT01000061.1"/>
</dbReference>
<organism evidence="1 2">
    <name type="scientific">Leptospira kirschneri serovar Pomona</name>
    <dbReference type="NCBI Taxonomy" id="561005"/>
    <lineage>
        <taxon>Bacteria</taxon>
        <taxon>Pseudomonadati</taxon>
        <taxon>Spirochaetota</taxon>
        <taxon>Spirochaetia</taxon>
        <taxon>Leptospirales</taxon>
        <taxon>Leptospiraceae</taxon>
        <taxon>Leptospira</taxon>
    </lineage>
</organism>
<gene>
    <name evidence="1" type="ORF">B1J93_08425</name>
</gene>
<proteinExistence type="predicted"/>
<evidence type="ECO:0000313" key="2">
    <source>
        <dbReference type="Proteomes" id="UP000191008"/>
    </source>
</evidence>
<reference evidence="1 2" key="1">
    <citation type="submission" date="2017-02" db="EMBL/GenBank/DDBJ databases">
        <title>Comparative genomic analysis of Brazilian Leptospira kirschneri strains of different serogroups.</title>
        <authorList>
            <person name="Moreno L.Z."/>
            <person name="Miraglia F."/>
            <person name="Kremer F.S."/>
            <person name="Eslabao M.R."/>
            <person name="Lilenbaum W."/>
            <person name="Dellagostin O.A."/>
            <person name="Moreno A.M."/>
        </authorList>
    </citation>
    <scope>NUCLEOTIDE SEQUENCE [LARGE SCALE GENOMIC DNA]</scope>
    <source>
        <strain evidence="1 2">M110/06</strain>
    </source>
</reference>
<dbReference type="AlphaFoldDB" id="A0A1T1DQF0"/>
<dbReference type="EMBL" id="MVIT01000061">
    <property type="protein sequence ID" value="OOV43082.1"/>
    <property type="molecule type" value="Genomic_DNA"/>
</dbReference>
<name>A0A1T1DQF0_9LEPT</name>
<protein>
    <submittedName>
        <fullName evidence="1">Uncharacterized protein</fullName>
    </submittedName>
</protein>
<accession>A0A1T1DQF0</accession>
<comment type="caution">
    <text evidence="1">The sequence shown here is derived from an EMBL/GenBank/DDBJ whole genome shotgun (WGS) entry which is preliminary data.</text>
</comment>